<sequence>MVLAALVLMAAWQAAPPGEFPAAAHVVVQCVAGPNRTPTACRAVEVSHPGQGLEGAALSMVRRGQRREHNGVAEGQTFQVRIVFRLAEEGAPTGPAQSTGNAGR</sequence>
<dbReference type="KEGG" id="bsb:Bresu_2842"/>
<proteinExistence type="predicted"/>
<dbReference type="AlphaFoldDB" id="D9QMZ3"/>
<organism evidence="1 2">
    <name type="scientific">Brevundimonas subvibrioides (strain ATCC 15264 / DSM 4735 / LMG 14903 / NBRC 16000 / CB 81)</name>
    <name type="common">Caulobacter subvibrioides</name>
    <dbReference type="NCBI Taxonomy" id="633149"/>
    <lineage>
        <taxon>Bacteria</taxon>
        <taxon>Pseudomonadati</taxon>
        <taxon>Pseudomonadota</taxon>
        <taxon>Alphaproteobacteria</taxon>
        <taxon>Caulobacterales</taxon>
        <taxon>Caulobacteraceae</taxon>
        <taxon>Brevundimonas</taxon>
    </lineage>
</organism>
<reference evidence="2" key="1">
    <citation type="journal article" date="2011" name="J. Bacteriol.">
        <title>Genome sequences of eight morphologically diverse alphaproteobacteria.</title>
        <authorList>
            <consortium name="US DOE Joint Genome Institute"/>
            <person name="Brown P.J."/>
            <person name="Kysela D.T."/>
            <person name="Buechlein A."/>
            <person name="Hemmerich C."/>
            <person name="Brun Y.V."/>
        </authorList>
    </citation>
    <scope>NUCLEOTIDE SEQUENCE [LARGE SCALE GENOMIC DNA]</scope>
    <source>
        <strain evidence="2">ATCC 15264 / DSM 4735 / LMG 14903 / NBRC 16000 / CB 81</strain>
    </source>
</reference>
<accession>D9QMZ3</accession>
<keyword evidence="2" id="KW-1185">Reference proteome</keyword>
<dbReference type="EMBL" id="CP002102">
    <property type="protein sequence ID" value="ADL02149.1"/>
    <property type="molecule type" value="Genomic_DNA"/>
</dbReference>
<dbReference type="Proteomes" id="UP000002696">
    <property type="component" value="Chromosome"/>
</dbReference>
<gene>
    <name evidence="1" type="ordered locus">Bresu_2842</name>
</gene>
<protein>
    <submittedName>
        <fullName evidence="1">Pancreas specific transcription factor, 1a-like protein</fullName>
    </submittedName>
</protein>
<dbReference type="InParanoid" id="D9QMZ3"/>
<dbReference type="BioCyc" id="BSUB633149:G1GM8-2855-MONOMER"/>
<name>D9QMZ3_BRESC</name>
<evidence type="ECO:0000313" key="1">
    <source>
        <dbReference type="EMBL" id="ADL02149.1"/>
    </source>
</evidence>
<dbReference type="HOGENOM" id="CLU_2272037_0_0_5"/>
<evidence type="ECO:0000313" key="2">
    <source>
        <dbReference type="Proteomes" id="UP000002696"/>
    </source>
</evidence>